<dbReference type="Gene3D" id="3.40.50.280">
    <property type="entry name" value="Cobalamin-binding domain"/>
    <property type="match status" value="1"/>
</dbReference>
<evidence type="ECO:0000256" key="3">
    <source>
        <dbReference type="ARBA" id="ARBA00022723"/>
    </source>
</evidence>
<evidence type="ECO:0000256" key="5">
    <source>
        <dbReference type="ARBA" id="ARBA00023014"/>
    </source>
</evidence>
<dbReference type="CDD" id="cd01335">
    <property type="entry name" value="Radical_SAM"/>
    <property type="match status" value="1"/>
</dbReference>
<dbReference type="InterPro" id="IPR058240">
    <property type="entry name" value="rSAM_sf"/>
</dbReference>
<evidence type="ECO:0000256" key="4">
    <source>
        <dbReference type="ARBA" id="ARBA00023004"/>
    </source>
</evidence>
<dbReference type="STRING" id="272627.CCC_04212"/>
<dbReference type="GO" id="GO:0005829">
    <property type="term" value="C:cytosol"/>
    <property type="evidence" value="ECO:0007669"/>
    <property type="project" value="TreeGrafter"/>
</dbReference>
<feature type="domain" description="Radical SAM core" evidence="6">
    <location>
        <begin position="162"/>
        <end position="393"/>
    </location>
</feature>
<protein>
    <recommendedName>
        <fullName evidence="6">Radical SAM core domain-containing protein</fullName>
    </recommendedName>
</protein>
<dbReference type="InterPro" id="IPR051198">
    <property type="entry name" value="BchE-like"/>
</dbReference>
<evidence type="ECO:0000259" key="6">
    <source>
        <dbReference type="PROSITE" id="PS51918"/>
    </source>
</evidence>
<comment type="caution">
    <text evidence="7">The sequence shown here is derived from an EMBL/GenBank/DDBJ whole genome shotgun (WGS) entry which is preliminary data.</text>
</comment>
<dbReference type="InterPro" id="IPR006638">
    <property type="entry name" value="Elp3/MiaA/NifB-like_rSAM"/>
</dbReference>
<dbReference type="InterPro" id="IPR034466">
    <property type="entry name" value="Methyltransferase_Class_B"/>
</dbReference>
<keyword evidence="4" id="KW-0408">Iron</keyword>
<dbReference type="GO" id="GO:0046872">
    <property type="term" value="F:metal ion binding"/>
    <property type="evidence" value="ECO:0007669"/>
    <property type="project" value="UniProtKB-KW"/>
</dbReference>
<dbReference type="SFLD" id="SFLDS00029">
    <property type="entry name" value="Radical_SAM"/>
    <property type="match status" value="1"/>
</dbReference>
<evidence type="ECO:0000313" key="7">
    <source>
        <dbReference type="EMBL" id="KIL99441.1"/>
    </source>
</evidence>
<evidence type="ECO:0000256" key="1">
    <source>
        <dbReference type="ARBA" id="ARBA00001966"/>
    </source>
</evidence>
<dbReference type="AlphaFoldDB" id="A0A0C2V2X8"/>
<organism evidence="7 8">
    <name type="scientific">Paramagnetospirillum magnetotacticum MS-1</name>
    <dbReference type="NCBI Taxonomy" id="272627"/>
    <lineage>
        <taxon>Bacteria</taxon>
        <taxon>Pseudomonadati</taxon>
        <taxon>Pseudomonadota</taxon>
        <taxon>Alphaproteobacteria</taxon>
        <taxon>Rhodospirillales</taxon>
        <taxon>Magnetospirillaceae</taxon>
        <taxon>Paramagnetospirillum</taxon>
    </lineage>
</organism>
<evidence type="ECO:0000256" key="2">
    <source>
        <dbReference type="ARBA" id="ARBA00022691"/>
    </source>
</evidence>
<gene>
    <name evidence="7" type="ORF">CCC_04212</name>
</gene>
<dbReference type="PROSITE" id="PS51918">
    <property type="entry name" value="RADICAL_SAM"/>
    <property type="match status" value="1"/>
</dbReference>
<keyword evidence="2" id="KW-0949">S-adenosyl-L-methionine</keyword>
<dbReference type="SFLD" id="SFLDG01082">
    <property type="entry name" value="B12-binding_domain_containing"/>
    <property type="match status" value="1"/>
</dbReference>
<dbReference type="Pfam" id="PF04055">
    <property type="entry name" value="Radical_SAM"/>
    <property type="match status" value="1"/>
</dbReference>
<dbReference type="OrthoDB" id="9801424at2"/>
<dbReference type="Proteomes" id="UP000031971">
    <property type="component" value="Unassembled WGS sequence"/>
</dbReference>
<proteinExistence type="predicted"/>
<dbReference type="InterPro" id="IPR023404">
    <property type="entry name" value="rSAM_horseshoe"/>
</dbReference>
<dbReference type="GO" id="GO:0051536">
    <property type="term" value="F:iron-sulfur cluster binding"/>
    <property type="evidence" value="ECO:0007669"/>
    <property type="project" value="UniProtKB-KW"/>
</dbReference>
<dbReference type="SFLD" id="SFLDG01123">
    <property type="entry name" value="methyltransferase_(Class_B)"/>
    <property type="match status" value="1"/>
</dbReference>
<keyword evidence="8" id="KW-1185">Reference proteome</keyword>
<evidence type="ECO:0000313" key="8">
    <source>
        <dbReference type="Proteomes" id="UP000031971"/>
    </source>
</evidence>
<dbReference type="SFLD" id="SFLDF00303">
    <property type="entry name" value="hopanoid_C2-methyltransferase"/>
    <property type="match status" value="1"/>
</dbReference>
<keyword evidence="3" id="KW-0479">Metal-binding</keyword>
<dbReference type="Pfam" id="PF13282">
    <property type="entry name" value="DUF4070"/>
    <property type="match status" value="1"/>
</dbReference>
<dbReference type="InterPro" id="IPR025274">
    <property type="entry name" value="DUF4070"/>
</dbReference>
<dbReference type="PANTHER" id="PTHR43409">
    <property type="entry name" value="ANAEROBIC MAGNESIUM-PROTOPORPHYRIN IX MONOMETHYL ESTER CYCLASE-RELATED"/>
    <property type="match status" value="1"/>
</dbReference>
<dbReference type="PANTHER" id="PTHR43409:SF3">
    <property type="entry name" value="HYPOTHETICAL METHYLTRANSFERASE"/>
    <property type="match status" value="1"/>
</dbReference>
<accession>A0A0C2V2X8</accession>
<dbReference type="EMBL" id="JXSL01000024">
    <property type="protein sequence ID" value="KIL99441.1"/>
    <property type="molecule type" value="Genomic_DNA"/>
</dbReference>
<dbReference type="SMART" id="SM00729">
    <property type="entry name" value="Elp3"/>
    <property type="match status" value="1"/>
</dbReference>
<dbReference type="SUPFAM" id="SSF102114">
    <property type="entry name" value="Radical SAM enzymes"/>
    <property type="match status" value="1"/>
</dbReference>
<name>A0A0C2V2X8_PARME</name>
<sequence>MHLLLINPKFPESFWSFRWAIDQVLPGKRAVNPPLGLATLAALCPAHWHVEIIDENIEPVPLETKADIVGICGMGVQMPRQRELLVHFRRQGHYVVAGGSYASLCHGDYAEDAHTVVAGEAEYVWKEFCRDFEAGCPKSLYHETGTVALADSPVPRFDLLKLGVYSNVTLQFSRGCPYRCEFCDIIVMFGRRPRVKGLDQIERELDQLRRFGARSVFFVDDNLIGNPKEAKELLRFLAAYQRRHDYFFSFGTEASLNMAQDDELLDLFSAANFGWVFIGIETTDPEGLKETGKVQNLREDPLTAVRRIYAHGIDVLGGFIIGFDHDTMATFEHQYRFITDAGIQSAMIGLLMALPRTPLHERMQREGRLLPLDGHADNTCLTTNIAPRSMNIDAMVAAYQELYRRLLTGPEIGRRIRNKMKYLQAPVYGSGYSMGQRAGILARLMVRGIGAGGLSTLVAFLRSFPFLTPSRIPMVISDWIIGLSMKAFAETSLLGRSTQGLNNAATGISTGLRDP</sequence>
<dbReference type="InterPro" id="IPR007197">
    <property type="entry name" value="rSAM"/>
</dbReference>
<dbReference type="RefSeq" id="WP_052472992.1">
    <property type="nucleotide sequence ID" value="NZ_JXSL01000024.1"/>
</dbReference>
<reference evidence="7 8" key="1">
    <citation type="submission" date="2015-01" db="EMBL/GenBank/DDBJ databases">
        <title>Genome Sequence of Magnetospirillum magnetotacticum Strain MS-1.</title>
        <authorList>
            <person name="Marinov G.K."/>
            <person name="Smalley M.D."/>
            <person name="DeSalvo G."/>
        </authorList>
    </citation>
    <scope>NUCLEOTIDE SEQUENCE [LARGE SCALE GENOMIC DNA]</scope>
    <source>
        <strain evidence="7 8">MS-1</strain>
    </source>
</reference>
<dbReference type="InterPro" id="IPR034530">
    <property type="entry name" value="HpnP-like"/>
</dbReference>
<dbReference type="GO" id="GO:0003824">
    <property type="term" value="F:catalytic activity"/>
    <property type="evidence" value="ECO:0007669"/>
    <property type="project" value="InterPro"/>
</dbReference>
<comment type="cofactor">
    <cofactor evidence="1">
        <name>[4Fe-4S] cluster</name>
        <dbReference type="ChEBI" id="CHEBI:49883"/>
    </cofactor>
</comment>
<keyword evidence="5" id="KW-0411">Iron-sulfur</keyword>
<dbReference type="Gene3D" id="3.80.30.20">
    <property type="entry name" value="tm_1862 like domain"/>
    <property type="match status" value="1"/>
</dbReference>